<sequence>MEDRTTMDGGLGGDETALESPQNSKTGKEEIVMQRKKGISEGKAPSNELEIGTIYQIRCNVRSGERLFH</sequence>
<dbReference type="EMBL" id="CM010716">
    <property type="protein sequence ID" value="RZC52101.1"/>
    <property type="molecule type" value="Genomic_DNA"/>
</dbReference>
<dbReference type="Gramene" id="RZC52101">
    <property type="protein sequence ID" value="RZC52101"/>
    <property type="gene ID" value="C5167_020527"/>
</dbReference>
<evidence type="ECO:0000313" key="3">
    <source>
        <dbReference type="Proteomes" id="UP000316621"/>
    </source>
</evidence>
<dbReference type="AlphaFoldDB" id="A0A4Y7IWI2"/>
<gene>
    <name evidence="2" type="ORF">C5167_020527</name>
</gene>
<keyword evidence="3" id="KW-1185">Reference proteome</keyword>
<evidence type="ECO:0000256" key="1">
    <source>
        <dbReference type="SAM" id="MobiDB-lite"/>
    </source>
</evidence>
<feature type="region of interest" description="Disordered" evidence="1">
    <location>
        <begin position="1"/>
        <end position="44"/>
    </location>
</feature>
<name>A0A4Y7IWI2_PAPSO</name>
<accession>A0A4Y7IWI2</accession>
<dbReference type="Proteomes" id="UP000316621">
    <property type="component" value="Chromosome 2"/>
</dbReference>
<protein>
    <submittedName>
        <fullName evidence="2">Uncharacterized protein</fullName>
    </submittedName>
</protein>
<organism evidence="2 3">
    <name type="scientific">Papaver somniferum</name>
    <name type="common">Opium poppy</name>
    <dbReference type="NCBI Taxonomy" id="3469"/>
    <lineage>
        <taxon>Eukaryota</taxon>
        <taxon>Viridiplantae</taxon>
        <taxon>Streptophyta</taxon>
        <taxon>Embryophyta</taxon>
        <taxon>Tracheophyta</taxon>
        <taxon>Spermatophyta</taxon>
        <taxon>Magnoliopsida</taxon>
        <taxon>Ranunculales</taxon>
        <taxon>Papaveraceae</taxon>
        <taxon>Papaveroideae</taxon>
        <taxon>Papaver</taxon>
    </lineage>
</organism>
<proteinExistence type="predicted"/>
<evidence type="ECO:0000313" key="2">
    <source>
        <dbReference type="EMBL" id="RZC52101.1"/>
    </source>
</evidence>
<reference evidence="2 3" key="1">
    <citation type="journal article" date="2018" name="Science">
        <title>The opium poppy genome and morphinan production.</title>
        <authorList>
            <person name="Guo L."/>
            <person name="Winzer T."/>
            <person name="Yang X."/>
            <person name="Li Y."/>
            <person name="Ning Z."/>
            <person name="He Z."/>
            <person name="Teodor R."/>
            <person name="Lu Y."/>
            <person name="Bowser T.A."/>
            <person name="Graham I.A."/>
            <person name="Ye K."/>
        </authorList>
    </citation>
    <scope>NUCLEOTIDE SEQUENCE [LARGE SCALE GENOMIC DNA]</scope>
    <source>
        <strain evidence="3">cv. HN1</strain>
        <tissue evidence="2">Leaves</tissue>
    </source>
</reference>